<dbReference type="InterPro" id="IPR051225">
    <property type="entry name" value="NAD(P)_epim/dehydratase"/>
</dbReference>
<sequence length="508" mass="58515">MQKQRIFLTGATGNMGFCCLQELLKDGNRQDIVLLVLDTPTDRKKLKPFESHPALTIHWGDLTHYDDVYECMEGVDIVLHTAALVSPAADYHPDLSMKINYGSMKNILRSIKAQRREDTVKVVSIGTIAEMGDRMPPIHWGRIGDPVKPSIFDYYAVSKVAAERALVESGLKYWVSLRQTGILGKAMGRIQDAIIFHNCLDNVLEYISDRDSGILLKNLCKAEQEESLPLKFWGHIYNIGGGESCRIDTYSLYAQIYRELGFKDLSYIVNPKWFATRNFHGQFYLDSDTLEQFLHFRHDSIQYFYREILKDLGKTADLIRFICSLPGGQRLMGNLIKRRFLKLARGEHGTVRFLEQSMEEHIDAYWGSRKQWENIPKDLGKIEHFQSYEVVVSLDHGFDETKNENELDIQDLCQAAEFRGGKCLSVSMTKGDWTTKLRFSCAFNHEFEASPRLVLEGGHWCPHCERKSWNYAARAKVDPFFAQVWDPLHDMSETEREYPKIVSDLDIE</sequence>
<evidence type="ECO:0000313" key="4">
    <source>
        <dbReference type="Proteomes" id="UP000005632"/>
    </source>
</evidence>
<evidence type="ECO:0000313" key="3">
    <source>
        <dbReference type="EMBL" id="AEV28125.1"/>
    </source>
</evidence>
<dbReference type="AlphaFoldDB" id="G8QUU9"/>
<keyword evidence="4" id="KW-1185">Reference proteome</keyword>
<dbReference type="InterPro" id="IPR036291">
    <property type="entry name" value="NAD(P)-bd_dom_sf"/>
</dbReference>
<dbReference type="GO" id="GO:0006567">
    <property type="term" value="P:L-threonine catabolic process"/>
    <property type="evidence" value="ECO:0007669"/>
    <property type="project" value="TreeGrafter"/>
</dbReference>
<dbReference type="STRING" id="158190.SpiGrapes_0262"/>
<dbReference type="GO" id="GO:0008743">
    <property type="term" value="F:L-threonine 3-dehydrogenase activity"/>
    <property type="evidence" value="ECO:0007669"/>
    <property type="project" value="TreeGrafter"/>
</dbReference>
<accession>G8QUU9</accession>
<gene>
    <name evidence="3" type="ordered locus">SpiGrapes_0262</name>
</gene>
<protein>
    <submittedName>
        <fullName evidence="3">Nucleoside-diphosphate-sugar epimerase</fullName>
    </submittedName>
</protein>
<dbReference type="Pfam" id="PF01370">
    <property type="entry name" value="Epimerase"/>
    <property type="match status" value="1"/>
</dbReference>
<dbReference type="KEGG" id="sgp:SpiGrapes_0262"/>
<dbReference type="PANTHER" id="PTHR42687:SF1">
    <property type="entry name" value="L-THREONINE 3-DEHYDROGENASE, MITOCHONDRIAL"/>
    <property type="match status" value="1"/>
</dbReference>
<dbReference type="Gene3D" id="3.40.50.720">
    <property type="entry name" value="NAD(P)-binding Rossmann-like Domain"/>
    <property type="match status" value="1"/>
</dbReference>
<evidence type="ECO:0000259" key="2">
    <source>
        <dbReference type="Pfam" id="PF01370"/>
    </source>
</evidence>
<comment type="similarity">
    <text evidence="1">Belongs to the NAD(P)-dependent epimerase/dehydratase family.</text>
</comment>
<reference evidence="3 4" key="1">
    <citation type="submission" date="2011-11" db="EMBL/GenBank/DDBJ databases">
        <title>Complete sequence of Spirochaeta sp. grapes.</title>
        <authorList>
            <consortium name="US DOE Joint Genome Institute"/>
            <person name="Lucas S."/>
            <person name="Han J."/>
            <person name="Lapidus A."/>
            <person name="Cheng J.-F."/>
            <person name="Goodwin L."/>
            <person name="Pitluck S."/>
            <person name="Peters L."/>
            <person name="Ovchinnikova G."/>
            <person name="Munk A.C."/>
            <person name="Detter J.C."/>
            <person name="Han C."/>
            <person name="Tapia R."/>
            <person name="Land M."/>
            <person name="Hauser L."/>
            <person name="Kyrpides N."/>
            <person name="Ivanova N."/>
            <person name="Pagani I."/>
            <person name="Ritalahtilisa K."/>
            <person name="Loeffler F."/>
            <person name="Woyke T."/>
        </authorList>
    </citation>
    <scope>NUCLEOTIDE SEQUENCE [LARGE SCALE GENOMIC DNA]</scope>
    <source>
        <strain evidence="4">ATCC BAA-1885 / DSM 22778 / Grapes</strain>
    </source>
</reference>
<dbReference type="PANTHER" id="PTHR42687">
    <property type="entry name" value="L-THREONINE 3-DEHYDROGENASE"/>
    <property type="match status" value="1"/>
</dbReference>
<dbReference type="InterPro" id="IPR001509">
    <property type="entry name" value="Epimerase_deHydtase"/>
</dbReference>
<dbReference type="EMBL" id="CP003155">
    <property type="protein sequence ID" value="AEV28125.1"/>
    <property type="molecule type" value="Genomic_DNA"/>
</dbReference>
<evidence type="ECO:0000256" key="1">
    <source>
        <dbReference type="ARBA" id="ARBA00007637"/>
    </source>
</evidence>
<dbReference type="SUPFAM" id="SSF51735">
    <property type="entry name" value="NAD(P)-binding Rossmann-fold domains"/>
    <property type="match status" value="1"/>
</dbReference>
<proteinExistence type="inferred from homology"/>
<dbReference type="Proteomes" id="UP000005632">
    <property type="component" value="Chromosome"/>
</dbReference>
<name>G8QUU9_SPHPG</name>
<dbReference type="eggNOG" id="COG0451">
    <property type="taxonomic scope" value="Bacteria"/>
</dbReference>
<dbReference type="HOGENOM" id="CLU_039511_1_0_12"/>
<feature type="domain" description="NAD-dependent epimerase/dehydratase" evidence="2">
    <location>
        <begin position="6"/>
        <end position="185"/>
    </location>
</feature>
<organism evidence="3 4">
    <name type="scientific">Sphaerochaeta pleomorpha (strain ATCC BAA-1885 / DSM 22778 / Grapes)</name>
    <dbReference type="NCBI Taxonomy" id="158190"/>
    <lineage>
        <taxon>Bacteria</taxon>
        <taxon>Pseudomonadati</taxon>
        <taxon>Spirochaetota</taxon>
        <taxon>Spirochaetia</taxon>
        <taxon>Spirochaetales</taxon>
        <taxon>Sphaerochaetaceae</taxon>
        <taxon>Sphaerochaeta</taxon>
    </lineage>
</organism>